<feature type="transmembrane region" description="Helical" evidence="1">
    <location>
        <begin position="66"/>
        <end position="85"/>
    </location>
</feature>
<feature type="transmembrane region" description="Helical" evidence="1">
    <location>
        <begin position="165"/>
        <end position="184"/>
    </location>
</feature>
<accession>L8JM90</accession>
<dbReference type="InterPro" id="IPR051533">
    <property type="entry name" value="WaaL-like"/>
</dbReference>
<keyword evidence="1" id="KW-0472">Membrane</keyword>
<dbReference type="Proteomes" id="UP000011135">
    <property type="component" value="Unassembled WGS sequence"/>
</dbReference>
<organism evidence="2 3">
    <name type="scientific">Fulvivirga imtechensis AK7</name>
    <dbReference type="NCBI Taxonomy" id="1237149"/>
    <lineage>
        <taxon>Bacteria</taxon>
        <taxon>Pseudomonadati</taxon>
        <taxon>Bacteroidota</taxon>
        <taxon>Cytophagia</taxon>
        <taxon>Cytophagales</taxon>
        <taxon>Fulvivirgaceae</taxon>
        <taxon>Fulvivirga</taxon>
    </lineage>
</organism>
<feature type="transmembrane region" description="Helical" evidence="1">
    <location>
        <begin position="97"/>
        <end position="116"/>
    </location>
</feature>
<keyword evidence="3" id="KW-1185">Reference proteome</keyword>
<feature type="transmembrane region" description="Helical" evidence="1">
    <location>
        <begin position="32"/>
        <end position="54"/>
    </location>
</feature>
<feature type="transmembrane region" description="Helical" evidence="1">
    <location>
        <begin position="239"/>
        <end position="260"/>
    </location>
</feature>
<proteinExistence type="predicted"/>
<dbReference type="EMBL" id="AMZN01000111">
    <property type="protein sequence ID" value="ELR68507.1"/>
    <property type="molecule type" value="Genomic_DNA"/>
</dbReference>
<reference evidence="2 3" key="1">
    <citation type="submission" date="2012-12" db="EMBL/GenBank/DDBJ databases">
        <title>Genome assembly of Fulvivirga imtechensis AK7.</title>
        <authorList>
            <person name="Nupur N."/>
            <person name="Khatri I."/>
            <person name="Kumar R."/>
            <person name="Subramanian S."/>
            <person name="Pinnaka A."/>
        </authorList>
    </citation>
    <scope>NUCLEOTIDE SEQUENCE [LARGE SCALE GENOMIC DNA]</scope>
    <source>
        <strain evidence="2 3">AK7</strain>
    </source>
</reference>
<feature type="transmembrane region" description="Helical" evidence="1">
    <location>
        <begin position="7"/>
        <end position="26"/>
    </location>
</feature>
<evidence type="ECO:0000313" key="2">
    <source>
        <dbReference type="EMBL" id="ELR68507.1"/>
    </source>
</evidence>
<keyword evidence="1" id="KW-1133">Transmembrane helix</keyword>
<keyword evidence="1" id="KW-0812">Transmembrane</keyword>
<feature type="transmembrane region" description="Helical" evidence="1">
    <location>
        <begin position="340"/>
        <end position="357"/>
    </location>
</feature>
<name>L8JM90_9BACT</name>
<dbReference type="STRING" id="1237149.C900_00341"/>
<dbReference type="AlphaFoldDB" id="L8JM90"/>
<feature type="transmembrane region" description="Helical" evidence="1">
    <location>
        <begin position="123"/>
        <end position="145"/>
    </location>
</feature>
<comment type="caution">
    <text evidence="2">The sequence shown here is derived from an EMBL/GenBank/DDBJ whole genome shotgun (WGS) entry which is preliminary data.</text>
</comment>
<evidence type="ECO:0008006" key="4">
    <source>
        <dbReference type="Google" id="ProtNLM"/>
    </source>
</evidence>
<feature type="transmembrane region" description="Helical" evidence="1">
    <location>
        <begin position="215"/>
        <end position="232"/>
    </location>
</feature>
<dbReference type="PANTHER" id="PTHR37422">
    <property type="entry name" value="TEICHURONIC ACID BIOSYNTHESIS PROTEIN TUAE"/>
    <property type="match status" value="1"/>
</dbReference>
<feature type="transmembrane region" description="Helical" evidence="1">
    <location>
        <begin position="369"/>
        <end position="387"/>
    </location>
</feature>
<dbReference type="PANTHER" id="PTHR37422:SF13">
    <property type="entry name" value="LIPOPOLYSACCHARIDE BIOSYNTHESIS PROTEIN PA4999-RELATED"/>
    <property type="match status" value="1"/>
</dbReference>
<feature type="transmembrane region" description="Helical" evidence="1">
    <location>
        <begin position="191"/>
        <end position="209"/>
    </location>
</feature>
<protein>
    <recommendedName>
        <fullName evidence="4">O-antigen polymerase</fullName>
    </recommendedName>
</protein>
<sequence>MYKKDIINALFVASFPVFGIGSYISASKSPSMGYLISAMPYALIVLFYLTDLIYRRELRIRVNAWYLLMALFLMSTVASLFIALGKNLPDTTRSLTLARSILILMPFQAFVVVHLYNEKERELVRLTFISLSLLLLVNLAGYFVLGLSNYLHGIEGRVSFPFVDGIYSGACLVAVLSIMLLYYFPFARKHIGWLTGWILYFSLNLVLLFMINSRLTTLIFIVVMLLILLKAVSSVKSVYWVSVFTLPILLNTGLLIYKLLNLPVFAAILQRVDLIDVSTFNGRAFLWQDAFNWLLYDQRGLLLGNGYRGHYFLDITSNVAQLWNEQEAYHLHLHSTSLEILVSQGLVMLIIFLLLFYKALKHYRQALGGNQEMGALLAVLIFLLFIMQVDTFLYLDSLGAVIFSWLLSFMVVDKPGNDQEAIAKINKWT</sequence>
<evidence type="ECO:0000256" key="1">
    <source>
        <dbReference type="SAM" id="Phobius"/>
    </source>
</evidence>
<evidence type="ECO:0000313" key="3">
    <source>
        <dbReference type="Proteomes" id="UP000011135"/>
    </source>
</evidence>
<gene>
    <name evidence="2" type="ORF">C900_00341</name>
</gene>